<feature type="domain" description="Flavoprotein" evidence="5">
    <location>
        <begin position="6"/>
        <end position="173"/>
    </location>
</feature>
<dbReference type="EC" id="6.3.2.5" evidence="3"/>
<comment type="pathway">
    <text evidence="3 4">Cofactor biosynthesis; coenzyme A biosynthesis; CoA from (R)-pantothenate: step 3/5.</text>
</comment>
<dbReference type="UniPathway" id="UPA00241">
    <property type="reaction ID" value="UER00353"/>
</dbReference>
<keyword evidence="3 4" id="KW-0436">Ligase</keyword>
<evidence type="ECO:0000313" key="8">
    <source>
        <dbReference type="Proteomes" id="UP000243884"/>
    </source>
</evidence>
<dbReference type="GO" id="GO:0015937">
    <property type="term" value="P:coenzyme A biosynthetic process"/>
    <property type="evidence" value="ECO:0007669"/>
    <property type="project" value="UniProtKB-UniRule"/>
</dbReference>
<evidence type="ECO:0000259" key="6">
    <source>
        <dbReference type="Pfam" id="PF04127"/>
    </source>
</evidence>
<comment type="pathway">
    <text evidence="3 4">Cofactor biosynthesis; coenzyme A biosynthesis; CoA from (R)-pantothenate: step 2/5.</text>
</comment>
<dbReference type="EC" id="4.1.1.36" evidence="3"/>
<dbReference type="OrthoDB" id="9802554at2"/>
<feature type="binding site" evidence="3">
    <location>
        <position position="343"/>
    </location>
    <ligand>
        <name>CTP</name>
        <dbReference type="ChEBI" id="CHEBI:37563"/>
    </ligand>
</feature>
<feature type="region of interest" description="Phosphopantothenate--cysteine ligase" evidence="3">
    <location>
        <begin position="194"/>
        <end position="404"/>
    </location>
</feature>
<keyword evidence="3" id="KW-0511">Multifunctional enzyme</keyword>
<dbReference type="InterPro" id="IPR007085">
    <property type="entry name" value="DNA/pantothenate-metab_flavo_C"/>
</dbReference>
<name>A0A1W1Y378_9LACT</name>
<dbReference type="HAMAP" id="MF_02225">
    <property type="entry name" value="CoaBC"/>
    <property type="match status" value="1"/>
</dbReference>
<protein>
    <recommendedName>
        <fullName evidence="3">Coenzyme A biosynthesis bifunctional protein CoaBC</fullName>
    </recommendedName>
    <alternativeName>
        <fullName evidence="3">DNA/pantothenate metabolism flavoprotein</fullName>
    </alternativeName>
    <alternativeName>
        <fullName evidence="3">Phosphopantothenoylcysteine synthetase/decarboxylase</fullName>
        <shortName evidence="3">PPCS-PPCDC</shortName>
    </alternativeName>
    <domain>
        <recommendedName>
            <fullName evidence="3">Phosphopantothenoylcysteine decarboxylase</fullName>
            <shortName evidence="3">PPC decarboxylase</shortName>
            <shortName evidence="3">PPC-DC</shortName>
            <ecNumber evidence="3">4.1.1.36</ecNumber>
        </recommendedName>
        <alternativeName>
            <fullName evidence="3">CoaC</fullName>
        </alternativeName>
    </domain>
    <domain>
        <recommendedName>
            <fullName evidence="3">Phosphopantothenate--cysteine ligase</fullName>
            <ecNumber evidence="3">6.3.2.5</ecNumber>
        </recommendedName>
        <alternativeName>
            <fullName evidence="3">CoaB</fullName>
        </alternativeName>
        <alternativeName>
            <fullName evidence="3">Phosphopantothenoylcysteine synthetase</fullName>
            <shortName evidence="3">PPC synthetase</shortName>
            <shortName evidence="3">PPC-S</shortName>
        </alternativeName>
    </domain>
</protein>
<dbReference type="PANTHER" id="PTHR14359">
    <property type="entry name" value="HOMO-OLIGOMERIC FLAVIN CONTAINING CYS DECARBOXYLASE FAMILY"/>
    <property type="match status" value="1"/>
</dbReference>
<dbReference type="InterPro" id="IPR035929">
    <property type="entry name" value="CoaB-like_sf"/>
</dbReference>
<dbReference type="SUPFAM" id="SSF102645">
    <property type="entry name" value="CoaB-like"/>
    <property type="match status" value="1"/>
</dbReference>
<comment type="function">
    <text evidence="4">Catalyzes two steps in the biosynthesis of coenzyme A. In the first step cysteine is conjugated to 4'-phosphopantothenate to form 4-phosphopantothenoylcysteine, in the latter compound is decarboxylated to form 4'-phosphopantotheine.</text>
</comment>
<dbReference type="GO" id="GO:0046872">
    <property type="term" value="F:metal ion binding"/>
    <property type="evidence" value="ECO:0007669"/>
    <property type="project" value="UniProtKB-KW"/>
</dbReference>
<comment type="similarity">
    <text evidence="3 4">In the N-terminal section; belongs to the HFCD (homo-oligomeric flavin containing Cys decarboxylase) superfamily.</text>
</comment>
<evidence type="ECO:0000313" key="7">
    <source>
        <dbReference type="EMBL" id="SMC30612.1"/>
    </source>
</evidence>
<keyword evidence="3" id="KW-0479">Metal-binding</keyword>
<keyword evidence="2 3" id="KW-0456">Lyase</keyword>
<feature type="binding site" evidence="3">
    <location>
        <position position="347"/>
    </location>
    <ligand>
        <name>CTP</name>
        <dbReference type="ChEBI" id="CHEBI:37563"/>
    </ligand>
</feature>
<dbReference type="EMBL" id="FWXK01000001">
    <property type="protein sequence ID" value="SMC30612.1"/>
    <property type="molecule type" value="Genomic_DNA"/>
</dbReference>
<dbReference type="Pfam" id="PF04127">
    <property type="entry name" value="DFP"/>
    <property type="match status" value="1"/>
</dbReference>
<dbReference type="GO" id="GO:0004632">
    <property type="term" value="F:phosphopantothenate--cysteine ligase activity"/>
    <property type="evidence" value="ECO:0007669"/>
    <property type="project" value="UniProtKB-UniRule"/>
</dbReference>
<dbReference type="Gene3D" id="3.40.50.1950">
    <property type="entry name" value="Flavin prenyltransferase-like"/>
    <property type="match status" value="1"/>
</dbReference>
<keyword evidence="3 4" id="KW-0288">FMN</keyword>
<keyword evidence="3" id="KW-0460">Magnesium</keyword>
<feature type="binding site" evidence="3">
    <location>
        <position position="284"/>
    </location>
    <ligand>
        <name>CTP</name>
        <dbReference type="ChEBI" id="CHEBI:37563"/>
    </ligand>
</feature>
<evidence type="ECO:0000259" key="5">
    <source>
        <dbReference type="Pfam" id="PF02441"/>
    </source>
</evidence>
<dbReference type="SUPFAM" id="SSF52507">
    <property type="entry name" value="Homo-oligomeric flavin-containing Cys decarboxylases, HFCD"/>
    <property type="match status" value="1"/>
</dbReference>
<dbReference type="InterPro" id="IPR003382">
    <property type="entry name" value="Flavoprotein"/>
</dbReference>
<dbReference type="GO" id="GO:0004633">
    <property type="term" value="F:phosphopantothenoylcysteine decarboxylase activity"/>
    <property type="evidence" value="ECO:0007669"/>
    <property type="project" value="UniProtKB-UniRule"/>
</dbReference>
<comment type="catalytic activity">
    <reaction evidence="3 4">
        <text>N-[(R)-4-phosphopantothenoyl]-L-cysteine + H(+) = (R)-4'-phosphopantetheine + CO2</text>
        <dbReference type="Rhea" id="RHEA:16793"/>
        <dbReference type="ChEBI" id="CHEBI:15378"/>
        <dbReference type="ChEBI" id="CHEBI:16526"/>
        <dbReference type="ChEBI" id="CHEBI:59458"/>
        <dbReference type="ChEBI" id="CHEBI:61723"/>
        <dbReference type="EC" id="4.1.1.36"/>
    </reaction>
</comment>
<comment type="similarity">
    <text evidence="3 4">In the C-terminal section; belongs to the PPC synthetase family.</text>
</comment>
<dbReference type="STRING" id="371602.SAMN04487984_0226"/>
<evidence type="ECO:0000256" key="3">
    <source>
        <dbReference type="HAMAP-Rule" id="MF_02225"/>
    </source>
</evidence>
<dbReference type="AlphaFoldDB" id="A0A1W1Y378"/>
<dbReference type="Pfam" id="PF02441">
    <property type="entry name" value="Flavoprotein"/>
    <property type="match status" value="1"/>
</dbReference>
<comment type="function">
    <text evidence="3">Catalyzes two sequential steps in the biosynthesis of coenzyme A. In the first step cysteine is conjugated to 4'-phosphopantothenate to form 4-phosphopantothenoylcysteine. In the second step the latter compound is decarboxylated to form 4'-phosphopantotheine.</text>
</comment>
<dbReference type="PANTHER" id="PTHR14359:SF6">
    <property type="entry name" value="PHOSPHOPANTOTHENOYLCYSTEINE DECARBOXYLASE"/>
    <property type="match status" value="1"/>
</dbReference>
<comment type="cofactor">
    <cofactor evidence="3">
        <name>Mg(2+)</name>
        <dbReference type="ChEBI" id="CHEBI:18420"/>
    </cofactor>
</comment>
<comment type="caution">
    <text evidence="3">Lacks conserved residue(s) required for the propagation of feature annotation.</text>
</comment>
<feature type="domain" description="DNA/pantothenate metabolism flavoprotein C-terminal" evidence="6">
    <location>
        <begin position="189"/>
        <end position="400"/>
    </location>
</feature>
<feature type="binding site" evidence="3">
    <location>
        <begin position="313"/>
        <end position="316"/>
    </location>
    <ligand>
        <name>CTP</name>
        <dbReference type="ChEBI" id="CHEBI:37563"/>
    </ligand>
</feature>
<keyword evidence="8" id="KW-1185">Reference proteome</keyword>
<accession>A0A1W1Y378</accession>
<comment type="cofactor">
    <cofactor evidence="3">
        <name>FMN</name>
        <dbReference type="ChEBI" id="CHEBI:58210"/>
    </cofactor>
    <text evidence="3">Binds 1 FMN per subunit.</text>
</comment>
<dbReference type="RefSeq" id="WP_084097832.1">
    <property type="nucleotide sequence ID" value="NZ_FWXK01000001.1"/>
</dbReference>
<dbReference type="Gene3D" id="3.40.50.10300">
    <property type="entry name" value="CoaB-like"/>
    <property type="match status" value="1"/>
</dbReference>
<dbReference type="GO" id="GO:0071513">
    <property type="term" value="C:phosphopantothenoylcysteine decarboxylase complex"/>
    <property type="evidence" value="ECO:0007669"/>
    <property type="project" value="TreeGrafter"/>
</dbReference>
<sequence>MRNKHNITVVITGGIAAYKVPDFVRSLIKAGADVRVAMTPGAKEFVTTKTLEVLTKYPVLVEGETYPEAIGHVALADWSDIIVVMPATANTLASFANGEANKEAVSMLMASHSPILFVPAMNHNMWHKPSTQRNIERLKLDGYTIISPDSGFLAEGYEGDGRMPAPDAILQAVWALIAINEMTDWSKTLAEKKLLISAGGTAEPLDPVRYLTNRSSGKMGIAIAHVAALLGMDVHLIRTESTLSLPVLPQIKQSVVQSAVELNQKMLAHEAEADVIIMAAAVSDYRIATPSDQKMKKTKEANGHLTLDLIENPDILAGLPKDNHYVVGFAAETQHVLEYAQDKRKRKGVNLIVANDVSQKEVGFGSDENAVYLVSETGHRLVEQQSKIKIAAAILNEVAQQLDN</sequence>
<keyword evidence="3 4" id="KW-0285">Flavoprotein</keyword>
<evidence type="ECO:0000256" key="4">
    <source>
        <dbReference type="RuleBase" id="RU364078"/>
    </source>
</evidence>
<comment type="catalytic activity">
    <reaction evidence="3 4">
        <text>(R)-4'-phosphopantothenate + L-cysteine + CTP = N-[(R)-4-phosphopantothenoyl]-L-cysteine + CMP + diphosphate + H(+)</text>
        <dbReference type="Rhea" id="RHEA:19397"/>
        <dbReference type="ChEBI" id="CHEBI:10986"/>
        <dbReference type="ChEBI" id="CHEBI:15378"/>
        <dbReference type="ChEBI" id="CHEBI:33019"/>
        <dbReference type="ChEBI" id="CHEBI:35235"/>
        <dbReference type="ChEBI" id="CHEBI:37563"/>
        <dbReference type="ChEBI" id="CHEBI:59458"/>
        <dbReference type="ChEBI" id="CHEBI:60377"/>
        <dbReference type="EC" id="6.3.2.5"/>
    </reaction>
</comment>
<dbReference type="GO" id="GO:0015941">
    <property type="term" value="P:pantothenate catabolic process"/>
    <property type="evidence" value="ECO:0007669"/>
    <property type="project" value="InterPro"/>
</dbReference>
<gene>
    <name evidence="3" type="primary">coaBC</name>
    <name evidence="7" type="ORF">SAMN04487984_0226</name>
</gene>
<reference evidence="8" key="1">
    <citation type="submission" date="2017-04" db="EMBL/GenBank/DDBJ databases">
        <authorList>
            <person name="Varghese N."/>
            <person name="Submissions S."/>
        </authorList>
    </citation>
    <scope>NUCLEOTIDE SEQUENCE [LARGE SCALE GENOMIC DNA]</scope>
    <source>
        <strain evidence="8">DSM 21500</strain>
    </source>
</reference>
<dbReference type="InterPro" id="IPR005252">
    <property type="entry name" value="CoaBC"/>
</dbReference>
<dbReference type="GO" id="GO:0010181">
    <property type="term" value="F:FMN binding"/>
    <property type="evidence" value="ECO:0007669"/>
    <property type="project" value="UniProtKB-UniRule"/>
</dbReference>
<feature type="region of interest" description="Phosphopantothenoylcysteine decarboxylase" evidence="3">
    <location>
        <begin position="1"/>
        <end position="193"/>
    </location>
</feature>
<keyword evidence="1 3" id="KW-0210">Decarboxylase</keyword>
<dbReference type="Proteomes" id="UP000243884">
    <property type="component" value="Unassembled WGS sequence"/>
</dbReference>
<organism evidence="7 8">
    <name type="scientific">Aerococcus suis</name>
    <dbReference type="NCBI Taxonomy" id="371602"/>
    <lineage>
        <taxon>Bacteria</taxon>
        <taxon>Bacillati</taxon>
        <taxon>Bacillota</taxon>
        <taxon>Bacilli</taxon>
        <taxon>Lactobacillales</taxon>
        <taxon>Aerococcaceae</taxon>
        <taxon>Aerococcus</taxon>
    </lineage>
</organism>
<dbReference type="InterPro" id="IPR036551">
    <property type="entry name" value="Flavin_trans-like"/>
</dbReference>
<feature type="binding site" evidence="3">
    <location>
        <position position="294"/>
    </location>
    <ligand>
        <name>CTP</name>
        <dbReference type="ChEBI" id="CHEBI:37563"/>
    </ligand>
</feature>
<dbReference type="NCBIfam" id="TIGR00521">
    <property type="entry name" value="coaBC_dfp"/>
    <property type="match status" value="1"/>
</dbReference>
<feature type="binding site" evidence="3">
    <location>
        <position position="329"/>
    </location>
    <ligand>
        <name>CTP</name>
        <dbReference type="ChEBI" id="CHEBI:37563"/>
    </ligand>
</feature>
<proteinExistence type="inferred from homology"/>
<evidence type="ECO:0000256" key="2">
    <source>
        <dbReference type="ARBA" id="ARBA00023239"/>
    </source>
</evidence>
<evidence type="ECO:0000256" key="1">
    <source>
        <dbReference type="ARBA" id="ARBA00022793"/>
    </source>
</evidence>